<feature type="compositionally biased region" description="Low complexity" evidence="1">
    <location>
        <begin position="52"/>
        <end position="65"/>
    </location>
</feature>
<sequence>MAREAEEAGRLAEEGTEVNDASVLDADENPVASTSTEGHREAPQENTSTDTNAIASGSNTNNASSSRRRQPTRGRRRTRTADAEAVQNGSDSQPQGRRRMRRRTGGAEAGAMRIANCHLREAVGSAFVDIPPLRLGAPRTGSADEFSPAG</sequence>
<reference evidence="2 3" key="1">
    <citation type="submission" date="2019-01" db="EMBL/GenBank/DDBJ databases">
        <title>Genome sequencing of the rare red list fungi Fomitopsis rosea.</title>
        <authorList>
            <person name="Buettner E."/>
            <person name="Kellner H."/>
        </authorList>
    </citation>
    <scope>NUCLEOTIDE SEQUENCE [LARGE SCALE GENOMIC DNA]</scope>
    <source>
        <strain evidence="2 3">DSM 105464</strain>
    </source>
</reference>
<feature type="compositionally biased region" description="Basic residues" evidence="1">
    <location>
        <begin position="66"/>
        <end position="78"/>
    </location>
</feature>
<gene>
    <name evidence="2" type="ORF">EVJ58_g10917</name>
</gene>
<feature type="region of interest" description="Disordered" evidence="1">
    <location>
        <begin position="1"/>
        <end position="109"/>
    </location>
</feature>
<proteinExistence type="predicted"/>
<dbReference type="EMBL" id="SEKV01001391">
    <property type="protein sequence ID" value="TFY50728.1"/>
    <property type="molecule type" value="Genomic_DNA"/>
</dbReference>
<organism evidence="2 3">
    <name type="scientific">Rhodofomes roseus</name>
    <dbReference type="NCBI Taxonomy" id="34475"/>
    <lineage>
        <taxon>Eukaryota</taxon>
        <taxon>Fungi</taxon>
        <taxon>Dikarya</taxon>
        <taxon>Basidiomycota</taxon>
        <taxon>Agaricomycotina</taxon>
        <taxon>Agaricomycetes</taxon>
        <taxon>Polyporales</taxon>
        <taxon>Rhodofomes</taxon>
    </lineage>
</organism>
<evidence type="ECO:0000313" key="2">
    <source>
        <dbReference type="EMBL" id="TFY50728.1"/>
    </source>
</evidence>
<evidence type="ECO:0000256" key="1">
    <source>
        <dbReference type="SAM" id="MobiDB-lite"/>
    </source>
</evidence>
<name>A0A4Y9XLX2_9APHY</name>
<dbReference type="Proteomes" id="UP000298390">
    <property type="component" value="Unassembled WGS sequence"/>
</dbReference>
<evidence type="ECO:0000313" key="3">
    <source>
        <dbReference type="Proteomes" id="UP000298390"/>
    </source>
</evidence>
<feature type="region of interest" description="Disordered" evidence="1">
    <location>
        <begin position="131"/>
        <end position="150"/>
    </location>
</feature>
<feature type="compositionally biased region" description="Basic and acidic residues" evidence="1">
    <location>
        <begin position="1"/>
        <end position="13"/>
    </location>
</feature>
<protein>
    <submittedName>
        <fullName evidence="2">Uncharacterized protein</fullName>
    </submittedName>
</protein>
<dbReference type="AlphaFoldDB" id="A0A4Y9XLX2"/>
<comment type="caution">
    <text evidence="2">The sequence shown here is derived from an EMBL/GenBank/DDBJ whole genome shotgun (WGS) entry which is preliminary data.</text>
</comment>
<accession>A0A4Y9XLX2</accession>